<dbReference type="Gene3D" id="3.40.50.720">
    <property type="entry name" value="NAD(P)-binding Rossmann-like Domain"/>
    <property type="match status" value="1"/>
</dbReference>
<feature type="domain" description="Pyrroline-5-carboxylate reductase catalytic N-terminal" evidence="13">
    <location>
        <begin position="3"/>
        <end position="95"/>
    </location>
</feature>
<dbReference type="FunFam" id="1.10.3730.10:FF:000001">
    <property type="entry name" value="Pyrroline-5-carboxylate reductase"/>
    <property type="match status" value="1"/>
</dbReference>
<keyword evidence="4 9" id="KW-0028">Amino-acid biosynthesis</keyword>
<dbReference type="NCBIfam" id="TIGR00112">
    <property type="entry name" value="proC"/>
    <property type="match status" value="1"/>
</dbReference>
<dbReference type="OrthoDB" id="9805754at2"/>
<dbReference type="PROSITE" id="PS00521">
    <property type="entry name" value="P5CR"/>
    <property type="match status" value="1"/>
</dbReference>
<proteinExistence type="inferred from homology"/>
<dbReference type="GO" id="GO:0005737">
    <property type="term" value="C:cytoplasm"/>
    <property type="evidence" value="ECO:0007669"/>
    <property type="project" value="UniProtKB-SubCell"/>
</dbReference>
<feature type="binding site" evidence="11">
    <location>
        <begin position="7"/>
        <end position="12"/>
    </location>
    <ligand>
        <name>NADP(+)</name>
        <dbReference type="ChEBI" id="CHEBI:58349"/>
    </ligand>
</feature>
<dbReference type="UniPathway" id="UPA00098">
    <property type="reaction ID" value="UER00361"/>
</dbReference>
<reference evidence="16" key="1">
    <citation type="submission" date="2015-07" db="EMBL/GenBank/DDBJ databases">
        <title>Draft genome sequence of the purine-degrading Gottschalkia purinilyticum DSM 1384 (formerly Clostridium purinilyticum).</title>
        <authorList>
            <person name="Poehlein A."/>
            <person name="Schiel-Bengelsdorf B."/>
            <person name="Bengelsdorf F.R."/>
            <person name="Daniel R."/>
            <person name="Duerre P."/>
        </authorList>
    </citation>
    <scope>NUCLEOTIDE SEQUENCE [LARGE SCALE GENOMIC DNA]</scope>
    <source>
        <strain evidence="16">DSM 1384</strain>
    </source>
</reference>
<dbReference type="EMBL" id="LGSS01000012">
    <property type="protein sequence ID" value="KNF07765.1"/>
    <property type="molecule type" value="Genomic_DNA"/>
</dbReference>
<sequence length="265" mass="29206">MYKVGFIGLGNMGYAILKGLLRTDSKDNFTFTEISDERKSALSKELNVKYSNNNIELIKNSKYIVLAVKPQVYKEVMEEIKEYLTPENIIITIAPGFDINTVKLLLGSNVRVVRSMPNTPALVGEGMSAVCFSDDKFENKEIEDIKNIFLSFGEIEILEEKLMDAIVPISGSSPAYIYMLIEAMADGGVLMGLPRKLAYKLASQSVLGSAKMVLETNTHPGELKDAVCSPGGTTIEAVATLEKYNFRSSIIEAMTSAYNKAKNMK</sequence>
<evidence type="ECO:0000256" key="8">
    <source>
        <dbReference type="ARBA" id="ARBA00058118"/>
    </source>
</evidence>
<evidence type="ECO:0000259" key="13">
    <source>
        <dbReference type="Pfam" id="PF03807"/>
    </source>
</evidence>
<dbReference type="InterPro" id="IPR000304">
    <property type="entry name" value="Pyrroline-COOH_reductase"/>
</dbReference>
<name>A0A0L0W8Y1_GOTPU</name>
<comment type="function">
    <text evidence="8 9">Catalyzes the reduction of 1-pyrroline-5-carboxylate (PCA) to L-proline.</text>
</comment>
<organism evidence="15 16">
    <name type="scientific">Gottschalkia purinilytica</name>
    <name type="common">Clostridium purinilyticum</name>
    <dbReference type="NCBI Taxonomy" id="1503"/>
    <lineage>
        <taxon>Bacteria</taxon>
        <taxon>Bacillati</taxon>
        <taxon>Bacillota</taxon>
        <taxon>Tissierellia</taxon>
        <taxon>Tissierellales</taxon>
        <taxon>Gottschalkiaceae</taxon>
        <taxon>Gottschalkia</taxon>
    </lineage>
</organism>
<dbReference type="InterPro" id="IPR036291">
    <property type="entry name" value="NAD(P)-bd_dom_sf"/>
</dbReference>
<comment type="caution">
    <text evidence="15">The sequence shown here is derived from an EMBL/GenBank/DDBJ whole genome shotgun (WGS) entry which is preliminary data.</text>
</comment>
<gene>
    <name evidence="9 15" type="primary">proC</name>
    <name evidence="15" type="ORF">CLPU_12c00380</name>
</gene>
<evidence type="ECO:0000256" key="3">
    <source>
        <dbReference type="ARBA" id="ARBA00022490"/>
    </source>
</evidence>
<evidence type="ECO:0000256" key="6">
    <source>
        <dbReference type="ARBA" id="ARBA00022857"/>
    </source>
</evidence>
<comment type="catalytic activity">
    <reaction evidence="9 12">
        <text>L-proline + NADP(+) = (S)-1-pyrroline-5-carboxylate + NADPH + 2 H(+)</text>
        <dbReference type="Rhea" id="RHEA:14109"/>
        <dbReference type="ChEBI" id="CHEBI:15378"/>
        <dbReference type="ChEBI" id="CHEBI:17388"/>
        <dbReference type="ChEBI" id="CHEBI:57783"/>
        <dbReference type="ChEBI" id="CHEBI:58349"/>
        <dbReference type="ChEBI" id="CHEBI:60039"/>
        <dbReference type="EC" id="1.5.1.2"/>
    </reaction>
</comment>
<dbReference type="RefSeq" id="WP_050355895.1">
    <property type="nucleotide sequence ID" value="NZ_LGSS01000012.1"/>
</dbReference>
<evidence type="ECO:0000256" key="4">
    <source>
        <dbReference type="ARBA" id="ARBA00022605"/>
    </source>
</evidence>
<evidence type="ECO:0000256" key="7">
    <source>
        <dbReference type="ARBA" id="ARBA00023002"/>
    </source>
</evidence>
<dbReference type="PATRIC" id="fig|1503.3.peg.321"/>
<evidence type="ECO:0000256" key="2">
    <source>
        <dbReference type="ARBA" id="ARBA00005525"/>
    </source>
</evidence>
<dbReference type="PANTHER" id="PTHR11645:SF0">
    <property type="entry name" value="PYRROLINE-5-CARBOXYLATE REDUCTASE 3"/>
    <property type="match status" value="1"/>
</dbReference>
<dbReference type="Pfam" id="PF03807">
    <property type="entry name" value="F420_oxidored"/>
    <property type="match status" value="1"/>
</dbReference>
<dbReference type="PIRSF" id="PIRSF000193">
    <property type="entry name" value="Pyrrol-5-carb_rd"/>
    <property type="match status" value="1"/>
</dbReference>
<dbReference type="Gene3D" id="1.10.3730.10">
    <property type="entry name" value="ProC C-terminal domain-like"/>
    <property type="match status" value="1"/>
</dbReference>
<accession>A0A0L0W8Y1</accession>
<dbReference type="FunFam" id="3.40.50.720:FF:000190">
    <property type="entry name" value="Pyrroline-5-carboxylate reductase"/>
    <property type="match status" value="1"/>
</dbReference>
<evidence type="ECO:0000256" key="11">
    <source>
        <dbReference type="PIRSR" id="PIRSR000193-1"/>
    </source>
</evidence>
<dbReference type="InterPro" id="IPR029036">
    <property type="entry name" value="P5CR_dimer"/>
</dbReference>
<evidence type="ECO:0000259" key="14">
    <source>
        <dbReference type="Pfam" id="PF14748"/>
    </source>
</evidence>
<evidence type="ECO:0000256" key="12">
    <source>
        <dbReference type="RuleBase" id="RU003903"/>
    </source>
</evidence>
<evidence type="ECO:0000313" key="15">
    <source>
        <dbReference type="EMBL" id="KNF07765.1"/>
    </source>
</evidence>
<dbReference type="InterPro" id="IPR028939">
    <property type="entry name" value="P5C_Rdtase_cat_N"/>
</dbReference>
<feature type="binding site" evidence="11">
    <location>
        <begin position="67"/>
        <end position="70"/>
    </location>
    <ligand>
        <name>NADP(+)</name>
        <dbReference type="ChEBI" id="CHEBI:58349"/>
    </ligand>
</feature>
<comment type="similarity">
    <text evidence="2 9 12">Belongs to the pyrroline-5-carboxylate reductase family.</text>
</comment>
<comment type="pathway">
    <text evidence="9 12">Amino-acid biosynthesis; L-proline biosynthesis; L-proline from L-glutamate 5-semialdehyde: step 1/1.</text>
</comment>
<dbReference type="Pfam" id="PF14748">
    <property type="entry name" value="P5CR_dimer"/>
    <property type="match status" value="1"/>
</dbReference>
<evidence type="ECO:0000256" key="9">
    <source>
        <dbReference type="HAMAP-Rule" id="MF_01925"/>
    </source>
</evidence>
<dbReference type="EC" id="1.5.1.2" evidence="9 10"/>
<keyword evidence="3 9" id="KW-0963">Cytoplasm</keyword>
<evidence type="ECO:0000313" key="16">
    <source>
        <dbReference type="Proteomes" id="UP000037267"/>
    </source>
</evidence>
<dbReference type="STRING" id="1503.CLPU_12c00380"/>
<keyword evidence="5 9" id="KW-0641">Proline biosynthesis</keyword>
<keyword evidence="6 9" id="KW-0521">NADP</keyword>
<protein>
    <recommendedName>
        <fullName evidence="9 10">Pyrroline-5-carboxylate reductase</fullName>
        <shortName evidence="9">P5C reductase</shortName>
        <shortName evidence="9">P5CR</shortName>
        <ecNumber evidence="9 10">1.5.1.2</ecNumber>
    </recommendedName>
    <alternativeName>
        <fullName evidence="9">PCA reductase</fullName>
    </alternativeName>
</protein>
<dbReference type="GO" id="GO:0055129">
    <property type="term" value="P:L-proline biosynthetic process"/>
    <property type="evidence" value="ECO:0007669"/>
    <property type="project" value="UniProtKB-UniRule"/>
</dbReference>
<keyword evidence="16" id="KW-1185">Reference proteome</keyword>
<dbReference type="InterPro" id="IPR053790">
    <property type="entry name" value="P5CR-like_CS"/>
</dbReference>
<feature type="domain" description="Pyrroline-5-carboxylate reductase dimerisation" evidence="14">
    <location>
        <begin position="160"/>
        <end position="264"/>
    </location>
</feature>
<dbReference type="InterPro" id="IPR008927">
    <property type="entry name" value="6-PGluconate_DH-like_C_sf"/>
</dbReference>
<keyword evidence="7 9" id="KW-0560">Oxidoreductase</keyword>
<comment type="catalytic activity">
    <reaction evidence="9">
        <text>L-proline + NAD(+) = (S)-1-pyrroline-5-carboxylate + NADH + 2 H(+)</text>
        <dbReference type="Rhea" id="RHEA:14105"/>
        <dbReference type="ChEBI" id="CHEBI:15378"/>
        <dbReference type="ChEBI" id="CHEBI:17388"/>
        <dbReference type="ChEBI" id="CHEBI:57540"/>
        <dbReference type="ChEBI" id="CHEBI:57945"/>
        <dbReference type="ChEBI" id="CHEBI:60039"/>
        <dbReference type="EC" id="1.5.1.2"/>
    </reaction>
</comment>
<feature type="binding site" evidence="11">
    <location>
        <position position="54"/>
    </location>
    <ligand>
        <name>NADPH</name>
        <dbReference type="ChEBI" id="CHEBI:57783"/>
    </ligand>
</feature>
<dbReference type="PANTHER" id="PTHR11645">
    <property type="entry name" value="PYRROLINE-5-CARBOXYLATE REDUCTASE"/>
    <property type="match status" value="1"/>
</dbReference>
<dbReference type="AlphaFoldDB" id="A0A0L0W8Y1"/>
<comment type="subcellular location">
    <subcellularLocation>
        <location evidence="1 9">Cytoplasm</location>
    </subcellularLocation>
</comment>
<dbReference type="Proteomes" id="UP000037267">
    <property type="component" value="Unassembled WGS sequence"/>
</dbReference>
<evidence type="ECO:0000256" key="10">
    <source>
        <dbReference type="NCBIfam" id="TIGR00112"/>
    </source>
</evidence>
<evidence type="ECO:0000256" key="5">
    <source>
        <dbReference type="ARBA" id="ARBA00022650"/>
    </source>
</evidence>
<evidence type="ECO:0000256" key="1">
    <source>
        <dbReference type="ARBA" id="ARBA00004496"/>
    </source>
</evidence>
<dbReference type="SUPFAM" id="SSF51735">
    <property type="entry name" value="NAD(P)-binding Rossmann-fold domains"/>
    <property type="match status" value="1"/>
</dbReference>
<dbReference type="HAMAP" id="MF_01925">
    <property type="entry name" value="P5C_reductase"/>
    <property type="match status" value="1"/>
</dbReference>
<dbReference type="SUPFAM" id="SSF48179">
    <property type="entry name" value="6-phosphogluconate dehydrogenase C-terminal domain-like"/>
    <property type="match status" value="1"/>
</dbReference>
<dbReference type="GO" id="GO:0004735">
    <property type="term" value="F:pyrroline-5-carboxylate reductase activity"/>
    <property type="evidence" value="ECO:0007669"/>
    <property type="project" value="UniProtKB-UniRule"/>
</dbReference>